<accession>A0A365HAF9</accession>
<dbReference type="InterPro" id="IPR036291">
    <property type="entry name" value="NAD(P)-bd_dom_sf"/>
</dbReference>
<organism evidence="4 5">
    <name type="scientific">Actinomadura craniellae</name>
    <dbReference type="NCBI Taxonomy" id="2231787"/>
    <lineage>
        <taxon>Bacteria</taxon>
        <taxon>Bacillati</taxon>
        <taxon>Actinomycetota</taxon>
        <taxon>Actinomycetes</taxon>
        <taxon>Streptosporangiales</taxon>
        <taxon>Thermomonosporaceae</taxon>
        <taxon>Actinomadura</taxon>
    </lineage>
</organism>
<comment type="similarity">
    <text evidence="1">Belongs to the short-chain dehydrogenases/reductases (SDR) family.</text>
</comment>
<dbReference type="CDD" id="cd05233">
    <property type="entry name" value="SDR_c"/>
    <property type="match status" value="1"/>
</dbReference>
<dbReference type="Gene3D" id="3.40.50.720">
    <property type="entry name" value="NAD(P)-binding Rossmann-like Domain"/>
    <property type="match status" value="1"/>
</dbReference>
<evidence type="ECO:0000256" key="2">
    <source>
        <dbReference type="ARBA" id="ARBA00023002"/>
    </source>
</evidence>
<dbReference type="RefSeq" id="WP_111864773.1">
    <property type="nucleotide sequence ID" value="NZ_QLYX01000003.1"/>
</dbReference>
<dbReference type="OrthoDB" id="4380821at2"/>
<dbReference type="PANTHER" id="PTHR43639">
    <property type="entry name" value="OXIDOREDUCTASE, SHORT-CHAIN DEHYDROGENASE/REDUCTASE FAMILY (AFU_ORTHOLOGUE AFUA_5G02870)"/>
    <property type="match status" value="1"/>
</dbReference>
<keyword evidence="2" id="KW-0560">Oxidoreductase</keyword>
<evidence type="ECO:0000259" key="3">
    <source>
        <dbReference type="SMART" id="SM00822"/>
    </source>
</evidence>
<comment type="caution">
    <text evidence="4">The sequence shown here is derived from an EMBL/GenBank/DDBJ whole genome shotgun (WGS) entry which is preliminary data.</text>
</comment>
<evidence type="ECO:0000256" key="1">
    <source>
        <dbReference type="ARBA" id="ARBA00006484"/>
    </source>
</evidence>
<sequence>MTDTELAGRVALVTGATSGIGAATAAALAKRGSHVLVCGRNRARGDAVVDGIRADGGKADFVPADLRDADSARTLARRATELGGGRVDILVNNAGIFPLAPTEQVTEEDADAVYALNVKVPLFLVGELAPAMAERGAGAIVNVSTMVASFGVPDTALYASSKAALNQLTRTWAAEYGPRGVRVNAVALGPTRTEGTEILGEGPDQLAAAAPVGRQASPEEIANAITYLASDAASYVYGAVLPVDGGRTAV</sequence>
<keyword evidence="5" id="KW-1185">Reference proteome</keyword>
<name>A0A365HAF9_9ACTN</name>
<dbReference type="SUPFAM" id="SSF51735">
    <property type="entry name" value="NAD(P)-binding Rossmann-fold domains"/>
    <property type="match status" value="1"/>
</dbReference>
<feature type="domain" description="Ketoreductase" evidence="3">
    <location>
        <begin position="9"/>
        <end position="189"/>
    </location>
</feature>
<dbReference type="PANTHER" id="PTHR43639:SF1">
    <property type="entry name" value="SHORT-CHAIN DEHYDROGENASE_REDUCTASE FAMILY PROTEIN"/>
    <property type="match status" value="1"/>
</dbReference>
<dbReference type="SMART" id="SM00822">
    <property type="entry name" value="PKS_KR"/>
    <property type="match status" value="1"/>
</dbReference>
<dbReference type="NCBIfam" id="NF005559">
    <property type="entry name" value="PRK07231.1"/>
    <property type="match status" value="1"/>
</dbReference>
<dbReference type="FunFam" id="3.40.50.720:FF:000084">
    <property type="entry name" value="Short-chain dehydrogenase reductase"/>
    <property type="match status" value="1"/>
</dbReference>
<dbReference type="Proteomes" id="UP000251891">
    <property type="component" value="Unassembled WGS sequence"/>
</dbReference>
<evidence type="ECO:0000313" key="4">
    <source>
        <dbReference type="EMBL" id="RAY15916.1"/>
    </source>
</evidence>
<proteinExistence type="inferred from homology"/>
<evidence type="ECO:0000313" key="5">
    <source>
        <dbReference type="Proteomes" id="UP000251891"/>
    </source>
</evidence>
<dbReference type="PRINTS" id="PR00081">
    <property type="entry name" value="GDHRDH"/>
</dbReference>
<dbReference type="InterPro" id="IPR057326">
    <property type="entry name" value="KR_dom"/>
</dbReference>
<dbReference type="AlphaFoldDB" id="A0A365HAF9"/>
<dbReference type="Pfam" id="PF13561">
    <property type="entry name" value="adh_short_C2"/>
    <property type="match status" value="1"/>
</dbReference>
<dbReference type="InterPro" id="IPR002347">
    <property type="entry name" value="SDR_fam"/>
</dbReference>
<dbReference type="EMBL" id="QLYX01000003">
    <property type="protein sequence ID" value="RAY15916.1"/>
    <property type="molecule type" value="Genomic_DNA"/>
</dbReference>
<protein>
    <submittedName>
        <fullName evidence="4">Short-chain dehydrogenase</fullName>
    </submittedName>
</protein>
<gene>
    <name evidence="4" type="ORF">DPM19_09180</name>
</gene>
<dbReference type="PRINTS" id="PR00080">
    <property type="entry name" value="SDRFAMILY"/>
</dbReference>
<reference evidence="4 5" key="1">
    <citation type="submission" date="2018-06" db="EMBL/GenBank/DDBJ databases">
        <title>Actinomadura craniellae sp. nov. isolated from marine sponge Craniella sp.</title>
        <authorList>
            <person name="Li L."/>
            <person name="Xu Q.H."/>
            <person name="Lin H.W."/>
            <person name="Lu Y.H."/>
        </authorList>
    </citation>
    <scope>NUCLEOTIDE SEQUENCE [LARGE SCALE GENOMIC DNA]</scope>
    <source>
        <strain evidence="4 5">LHW63021</strain>
    </source>
</reference>
<dbReference type="GO" id="GO:0016491">
    <property type="term" value="F:oxidoreductase activity"/>
    <property type="evidence" value="ECO:0007669"/>
    <property type="project" value="UniProtKB-KW"/>
</dbReference>